<name>A0A0L6V5Q8_9BASI</name>
<comment type="caution">
    <text evidence="1">The sequence shown here is derived from an EMBL/GenBank/DDBJ whole genome shotgun (WGS) entry which is preliminary data.</text>
</comment>
<dbReference type="SUPFAM" id="SSF47769">
    <property type="entry name" value="SAM/Pointed domain"/>
    <property type="match status" value="1"/>
</dbReference>
<dbReference type="VEuPathDB" id="FungiDB:VP01_2508g2"/>
<dbReference type="EMBL" id="LAVV01007401">
    <property type="protein sequence ID" value="KNZ56049.1"/>
    <property type="molecule type" value="Genomic_DNA"/>
</dbReference>
<organism evidence="1 2">
    <name type="scientific">Puccinia sorghi</name>
    <dbReference type="NCBI Taxonomy" id="27349"/>
    <lineage>
        <taxon>Eukaryota</taxon>
        <taxon>Fungi</taxon>
        <taxon>Dikarya</taxon>
        <taxon>Basidiomycota</taxon>
        <taxon>Pucciniomycotina</taxon>
        <taxon>Pucciniomycetes</taxon>
        <taxon>Pucciniales</taxon>
        <taxon>Pucciniaceae</taxon>
        <taxon>Puccinia</taxon>
    </lineage>
</organism>
<evidence type="ECO:0000313" key="2">
    <source>
        <dbReference type="Proteomes" id="UP000037035"/>
    </source>
</evidence>
<accession>A0A0L6V5Q8</accession>
<gene>
    <name evidence="1" type="ORF">VP01_2508g2</name>
</gene>
<dbReference type="InterPro" id="IPR013761">
    <property type="entry name" value="SAM/pointed_sf"/>
</dbReference>
<dbReference type="OrthoDB" id="2155283at2759"/>
<dbReference type="Proteomes" id="UP000037035">
    <property type="component" value="Unassembled WGS sequence"/>
</dbReference>
<evidence type="ECO:0000313" key="1">
    <source>
        <dbReference type="EMBL" id="KNZ56049.1"/>
    </source>
</evidence>
<dbReference type="AlphaFoldDB" id="A0A0L6V5Q8"/>
<proteinExistence type="predicted"/>
<keyword evidence="2" id="KW-1185">Reference proteome</keyword>
<evidence type="ECO:0008006" key="3">
    <source>
        <dbReference type="Google" id="ProtNLM"/>
    </source>
</evidence>
<reference evidence="1 2" key="1">
    <citation type="submission" date="2015-08" db="EMBL/GenBank/DDBJ databases">
        <title>Next Generation Sequencing and Analysis of the Genome of Puccinia sorghi L Schw, the Causal Agent of Maize Common Rust.</title>
        <authorList>
            <person name="Rochi L."/>
            <person name="Burguener G."/>
            <person name="Darino M."/>
            <person name="Turjanski A."/>
            <person name="Kreff E."/>
            <person name="Dieguez M.J."/>
            <person name="Sacco F."/>
        </authorList>
    </citation>
    <scope>NUCLEOTIDE SEQUENCE [LARGE SCALE GENOMIC DNA]</scope>
    <source>
        <strain evidence="1 2">RO10H11247</strain>
    </source>
</reference>
<sequence length="133" mass="15183">MKAWAGLWWDGHEFRCKLGSHDKVTCPIQMFFRIWPKCSTCSRKPNSTERFPTHLTTVTTRGPAINKAPELGPEGWLQANQIIHPAWANPKEELKEMVMMTDSDLENQGVTKVGSQLIILRNFETVWIKAGMT</sequence>
<protein>
    <recommendedName>
        <fullName evidence="3">SAM domain-containing protein</fullName>
    </recommendedName>
</protein>